<feature type="compositionally biased region" description="Polar residues" evidence="2">
    <location>
        <begin position="401"/>
        <end position="411"/>
    </location>
</feature>
<reference evidence="4" key="1">
    <citation type="submission" date="2020-10" db="EMBL/GenBank/DDBJ databases">
        <authorList>
            <person name="Muller C M."/>
        </authorList>
    </citation>
    <scope>NUCLEOTIDE SEQUENCE</scope>
    <source>
        <strain evidence="4">THUN-12</strain>
    </source>
</reference>
<feature type="compositionally biased region" description="Polar residues" evidence="2">
    <location>
        <begin position="486"/>
        <end position="500"/>
    </location>
</feature>
<dbReference type="Proteomes" id="UP000683417">
    <property type="component" value="Unassembled WGS sequence"/>
</dbReference>
<dbReference type="GO" id="GO:0008270">
    <property type="term" value="F:zinc ion binding"/>
    <property type="evidence" value="ECO:0007669"/>
    <property type="project" value="UniProtKB-KW"/>
</dbReference>
<feature type="region of interest" description="Disordered" evidence="2">
    <location>
        <begin position="86"/>
        <end position="118"/>
    </location>
</feature>
<dbReference type="Pfam" id="PF24537">
    <property type="entry name" value="zf-C2H2_fungi"/>
    <property type="match status" value="1"/>
</dbReference>
<feature type="compositionally biased region" description="Polar residues" evidence="2">
    <location>
        <begin position="87"/>
        <end position="102"/>
    </location>
</feature>
<organism evidence="4 5">
    <name type="scientific">Blumeria graminis f. sp. triticale</name>
    <dbReference type="NCBI Taxonomy" id="1689686"/>
    <lineage>
        <taxon>Eukaryota</taxon>
        <taxon>Fungi</taxon>
        <taxon>Dikarya</taxon>
        <taxon>Ascomycota</taxon>
        <taxon>Pezizomycotina</taxon>
        <taxon>Leotiomycetes</taxon>
        <taxon>Erysiphales</taxon>
        <taxon>Erysiphaceae</taxon>
        <taxon>Blumeria</taxon>
    </lineage>
</organism>
<feature type="region of interest" description="Disordered" evidence="2">
    <location>
        <begin position="229"/>
        <end position="411"/>
    </location>
</feature>
<evidence type="ECO:0000259" key="3">
    <source>
        <dbReference type="PROSITE" id="PS50157"/>
    </source>
</evidence>
<protein>
    <submittedName>
        <fullName evidence="4">BgTH12-07645</fullName>
    </submittedName>
</protein>
<keyword evidence="1" id="KW-0479">Metal-binding</keyword>
<dbReference type="EMBL" id="CAJHIT010000003">
    <property type="protein sequence ID" value="CAD6500469.1"/>
    <property type="molecule type" value="Genomic_DNA"/>
</dbReference>
<dbReference type="PROSITE" id="PS00028">
    <property type="entry name" value="ZINC_FINGER_C2H2_1"/>
    <property type="match status" value="1"/>
</dbReference>
<dbReference type="AlphaFoldDB" id="A0A9W4GCE0"/>
<feature type="compositionally biased region" description="Basic and acidic residues" evidence="2">
    <location>
        <begin position="312"/>
        <end position="321"/>
    </location>
</feature>
<dbReference type="PROSITE" id="PS50157">
    <property type="entry name" value="ZINC_FINGER_C2H2_2"/>
    <property type="match status" value="1"/>
</dbReference>
<name>A0A9W4GCE0_BLUGR</name>
<keyword evidence="1" id="KW-0862">Zinc</keyword>
<feature type="compositionally biased region" description="Polar residues" evidence="2">
    <location>
        <begin position="242"/>
        <end position="268"/>
    </location>
</feature>
<dbReference type="InterPro" id="IPR057026">
    <property type="entry name" value="Znf-C2H2_ascomycetes"/>
</dbReference>
<evidence type="ECO:0000313" key="4">
    <source>
        <dbReference type="EMBL" id="CAD6500469.1"/>
    </source>
</evidence>
<evidence type="ECO:0000313" key="5">
    <source>
        <dbReference type="Proteomes" id="UP000683417"/>
    </source>
</evidence>
<feature type="compositionally biased region" description="Polar residues" evidence="2">
    <location>
        <begin position="449"/>
        <end position="474"/>
    </location>
</feature>
<dbReference type="InterPro" id="IPR013087">
    <property type="entry name" value="Znf_C2H2_type"/>
</dbReference>
<sequence>MDIPSRGKRALAPPPSIQIVQESPDRYRPPNYRSEYNNSSSFHHSRSPRLVHGTKDGMSLVMPPPKRFSAPENCVDLCREFAHFNEESGQGDATPSPSSSISARHEQTRPKSTQHTSCSSNFTVIQTRANVGMRVDEGYESMKSQCTNISTDRSGDNCRVDSPNAISPRFHVHDKYQTMSRAYDKEMLSKLDFTQSNDSRTPPLGRTKPIFCTSSHDLSPTSRVALEHISQSKPSPGPNQPTRPQQLESSLSRWPENFSHSSQRSRLSNPYEYTLRSDTMDPDRSPIPYLRHSGSGAFPVEDMLGSNFRNGDLTDQRLTPERDDDIPEETGIRRLKIDDHSTRLESHSPVNPIGKKRRASSPPEEDGPTLHSVGSASDLFRRRESATSRGSICPRIHTHSDSISSNASDPRNNSIAPALSLAASSMGSLGRCSPNGTPWGHFEGMESPRATSMSSNPSPRGSLSRLSFQQTSPDSRSRMTPPIRSSIESATHPQPSSTTNNIPGIFMCECCPKKPKKFDTQEELNNHEQEKQYECAYCRNRFKNKNEAERHQNSLHLRRHSWSCAALSGYSAAFHNSPTRPSEADTCGYCGEDFPRSGILMGAPVITEQDWDMRITHLTEMHKFGECNHTKKFFRADHFRQHLKHSHAGTSGKWTNILENACMKDEPLPEPIRGPERVSLVTTRATRINEEVYKGVGSTNTLCSKIPTKLLNVT</sequence>
<comment type="caution">
    <text evidence="4">The sequence shown here is derived from an EMBL/GenBank/DDBJ whole genome shotgun (WGS) entry which is preliminary data.</text>
</comment>
<feature type="region of interest" description="Disordered" evidence="2">
    <location>
        <begin position="1"/>
        <end position="59"/>
    </location>
</feature>
<keyword evidence="1" id="KW-0863">Zinc-finger</keyword>
<proteinExistence type="predicted"/>
<gene>
    <name evidence="4" type="ORF">BGTH12_LOCUS1827</name>
</gene>
<accession>A0A9W4GCE0</accession>
<evidence type="ECO:0000256" key="1">
    <source>
        <dbReference type="PROSITE-ProRule" id="PRU00042"/>
    </source>
</evidence>
<feature type="domain" description="C2H2-type" evidence="3">
    <location>
        <begin position="533"/>
        <end position="561"/>
    </location>
</feature>
<evidence type="ECO:0000256" key="2">
    <source>
        <dbReference type="SAM" id="MobiDB-lite"/>
    </source>
</evidence>
<feature type="compositionally biased region" description="Basic and acidic residues" evidence="2">
    <location>
        <begin position="330"/>
        <end position="346"/>
    </location>
</feature>
<feature type="region of interest" description="Disordered" evidence="2">
    <location>
        <begin position="435"/>
        <end position="500"/>
    </location>
</feature>
<feature type="region of interest" description="Disordered" evidence="2">
    <location>
        <begin position="194"/>
        <end position="217"/>
    </location>
</feature>